<evidence type="ECO:0000313" key="5">
    <source>
        <dbReference type="Proteomes" id="UP001154282"/>
    </source>
</evidence>
<dbReference type="InterPro" id="IPR038538">
    <property type="entry name" value="MTERF_sf"/>
</dbReference>
<dbReference type="PANTHER" id="PTHR13068:SF113">
    <property type="entry name" value="TRANSCRIPTION TERMINATION FACTOR MTEF18, MITOCHONDRIAL"/>
    <property type="match status" value="1"/>
</dbReference>
<dbReference type="EMBL" id="CAMGYJ010000007">
    <property type="protein sequence ID" value="CAI0445913.1"/>
    <property type="molecule type" value="Genomic_DNA"/>
</dbReference>
<keyword evidence="2" id="KW-0804">Transcription</keyword>
<dbReference type="FunFam" id="1.25.70.10:FF:000017">
    <property type="entry name" value="Transcription termination factor MTEF18, mitochondrial"/>
    <property type="match status" value="1"/>
</dbReference>
<reference evidence="4" key="1">
    <citation type="submission" date="2022-08" db="EMBL/GenBank/DDBJ databases">
        <authorList>
            <person name="Gutierrez-Valencia J."/>
        </authorList>
    </citation>
    <scope>NUCLEOTIDE SEQUENCE</scope>
</reference>
<evidence type="ECO:0000256" key="1">
    <source>
        <dbReference type="ARBA" id="ARBA00007692"/>
    </source>
</evidence>
<gene>
    <name evidence="4" type="ORF">LITE_LOCUS28792</name>
</gene>
<accession>A0AAV0MGK3</accession>
<dbReference type="Pfam" id="PF02536">
    <property type="entry name" value="mTERF"/>
    <property type="match status" value="2"/>
</dbReference>
<comment type="caution">
    <text evidence="4">The sequence shown here is derived from an EMBL/GenBank/DDBJ whole genome shotgun (WGS) entry which is preliminary data.</text>
</comment>
<evidence type="ECO:0000256" key="2">
    <source>
        <dbReference type="ARBA" id="ARBA00022472"/>
    </source>
</evidence>
<comment type="similarity">
    <text evidence="1">Belongs to the mTERF family.</text>
</comment>
<dbReference type="PANTHER" id="PTHR13068">
    <property type="entry name" value="CGI-12 PROTEIN-RELATED"/>
    <property type="match status" value="1"/>
</dbReference>
<proteinExistence type="inferred from homology"/>
<name>A0AAV0MGK3_9ROSI</name>
<keyword evidence="5" id="KW-1185">Reference proteome</keyword>
<dbReference type="AlphaFoldDB" id="A0AAV0MGK3"/>
<dbReference type="Gene3D" id="1.25.70.10">
    <property type="entry name" value="Transcription termination factor 3, mitochondrial"/>
    <property type="match status" value="3"/>
</dbReference>
<dbReference type="Proteomes" id="UP001154282">
    <property type="component" value="Unassembled WGS sequence"/>
</dbReference>
<evidence type="ECO:0000313" key="4">
    <source>
        <dbReference type="EMBL" id="CAI0445913.1"/>
    </source>
</evidence>
<sequence length="557" mass="63742">MTPISKSLCTILCRRFSSLPKTKPLSKIPQKRRRRAVKEAQQVLTEYLHATKSLPFTYAEHISKNSTVSLSNLMANVEYTASDFSKSLRKFLRYHPINELEFFYESLGIGYDEVRGFLPADKFFFSEDGSALAVACGLSGFGFPWNELGKLYKEEGAIFTKSPEEITSRLHGFKDYGFGNTSVIGICMAFPFVLNGQPVEEIDALFKDLKMLFMDFDLASHVEGNLDAWYEMCRKLKMFYDLGCEKGRVGDLMGRSKKIFIDVQEQVLADKIRYFTRLGVGKMDVALLLLEKPELLVLDLGAQMFSIMGLLRHFGLSTLQLAFVSEQYPHALGRNKMANLPHVMRAMDLHTWFFDRLKNGDHHLLGSYAMTDPAEDFDKEFADGLERIKVSRTPVHNMSKLDFLHGIGFGENALTMKVITFVHGTKIELQERFDCLLNAGIEFPKLCQIIRIMPKILNQNPEIIEKKLNYLCNEMGSSLQYLDVFPAFLNFNLEKRIKPRFRFHMWLMEKGLGSNNYSIASMVATSEKNFIHRLHGIHPAVPKYWFEHSTANELANV</sequence>
<organism evidence="4 5">
    <name type="scientific">Linum tenue</name>
    <dbReference type="NCBI Taxonomy" id="586396"/>
    <lineage>
        <taxon>Eukaryota</taxon>
        <taxon>Viridiplantae</taxon>
        <taxon>Streptophyta</taxon>
        <taxon>Embryophyta</taxon>
        <taxon>Tracheophyta</taxon>
        <taxon>Spermatophyta</taxon>
        <taxon>Magnoliopsida</taxon>
        <taxon>eudicotyledons</taxon>
        <taxon>Gunneridae</taxon>
        <taxon>Pentapetalae</taxon>
        <taxon>rosids</taxon>
        <taxon>fabids</taxon>
        <taxon>Malpighiales</taxon>
        <taxon>Linaceae</taxon>
        <taxon>Linum</taxon>
    </lineage>
</organism>
<keyword evidence="3" id="KW-0809">Transit peptide</keyword>
<dbReference type="InterPro" id="IPR003690">
    <property type="entry name" value="MTERF"/>
</dbReference>
<protein>
    <submittedName>
        <fullName evidence="4">Uncharacterized protein</fullName>
    </submittedName>
</protein>
<evidence type="ECO:0000256" key="3">
    <source>
        <dbReference type="ARBA" id="ARBA00022946"/>
    </source>
</evidence>
<keyword evidence="2" id="KW-0805">Transcription regulation</keyword>
<dbReference type="GO" id="GO:0003676">
    <property type="term" value="F:nucleic acid binding"/>
    <property type="evidence" value="ECO:0007669"/>
    <property type="project" value="InterPro"/>
</dbReference>
<dbReference type="GO" id="GO:0006353">
    <property type="term" value="P:DNA-templated transcription termination"/>
    <property type="evidence" value="ECO:0007669"/>
    <property type="project" value="UniProtKB-KW"/>
</dbReference>
<dbReference type="SMART" id="SM00733">
    <property type="entry name" value="Mterf"/>
    <property type="match status" value="3"/>
</dbReference>
<keyword evidence="2" id="KW-0806">Transcription termination</keyword>